<dbReference type="GO" id="GO:0030428">
    <property type="term" value="C:cell septum"/>
    <property type="evidence" value="ECO:0007669"/>
    <property type="project" value="TreeGrafter"/>
</dbReference>
<protein>
    <recommendedName>
        <fullName evidence="2">Cell division protein ZapA</fullName>
    </recommendedName>
    <alternativeName>
        <fullName evidence="9">Z ring-associated protein ZapA</fullName>
    </alternativeName>
</protein>
<keyword evidence="10" id="KW-0175">Coiled coil</keyword>
<accession>A0A1I5S832</accession>
<dbReference type="Gene3D" id="6.10.250.790">
    <property type="match status" value="1"/>
</dbReference>
<dbReference type="RefSeq" id="WP_025746906.1">
    <property type="nucleotide sequence ID" value="NZ_FOXR01000002.1"/>
</dbReference>
<dbReference type="Proteomes" id="UP000198577">
    <property type="component" value="Unassembled WGS sequence"/>
</dbReference>
<comment type="subunit">
    <text evidence="8">Homodimer. Interacts with FtsZ.</text>
</comment>
<dbReference type="InterPro" id="IPR036192">
    <property type="entry name" value="Cell_div_ZapA-like_sf"/>
</dbReference>
<evidence type="ECO:0000313" key="12">
    <source>
        <dbReference type="Proteomes" id="UP000198577"/>
    </source>
</evidence>
<evidence type="ECO:0000256" key="1">
    <source>
        <dbReference type="ARBA" id="ARBA00004496"/>
    </source>
</evidence>
<reference evidence="11 12" key="1">
    <citation type="submission" date="2016-10" db="EMBL/GenBank/DDBJ databases">
        <authorList>
            <person name="de Groot N.N."/>
        </authorList>
    </citation>
    <scope>NUCLEOTIDE SEQUENCE [LARGE SCALE GENOMIC DNA]</scope>
    <source>
        <strain evidence="11 12">DSM 20678</strain>
    </source>
</reference>
<evidence type="ECO:0000256" key="9">
    <source>
        <dbReference type="ARBA" id="ARBA00033158"/>
    </source>
</evidence>
<dbReference type="InterPro" id="IPR007838">
    <property type="entry name" value="Cell_div_ZapA-like"/>
</dbReference>
<organism evidence="11 12">
    <name type="scientific">Caldicoprobacter faecalis</name>
    <dbReference type="NCBI Taxonomy" id="937334"/>
    <lineage>
        <taxon>Bacteria</taxon>
        <taxon>Bacillati</taxon>
        <taxon>Bacillota</taxon>
        <taxon>Clostridia</taxon>
        <taxon>Caldicoprobacterales</taxon>
        <taxon>Caldicoprobacteraceae</taxon>
        <taxon>Caldicoprobacter</taxon>
    </lineage>
</organism>
<name>A0A1I5S832_9FIRM</name>
<dbReference type="GO" id="GO:0032153">
    <property type="term" value="C:cell division site"/>
    <property type="evidence" value="ECO:0007669"/>
    <property type="project" value="TreeGrafter"/>
</dbReference>
<evidence type="ECO:0000256" key="6">
    <source>
        <dbReference type="ARBA" id="ARBA00023306"/>
    </source>
</evidence>
<dbReference type="AlphaFoldDB" id="A0A1I5S832"/>
<evidence type="ECO:0000256" key="8">
    <source>
        <dbReference type="ARBA" id="ARBA00026068"/>
    </source>
</evidence>
<dbReference type="PANTHER" id="PTHR34981">
    <property type="entry name" value="CELL DIVISION PROTEIN ZAPA"/>
    <property type="match status" value="1"/>
</dbReference>
<dbReference type="Pfam" id="PF05164">
    <property type="entry name" value="ZapA"/>
    <property type="match status" value="1"/>
</dbReference>
<evidence type="ECO:0000256" key="7">
    <source>
        <dbReference type="ARBA" id="ARBA00024910"/>
    </source>
</evidence>
<evidence type="ECO:0000256" key="2">
    <source>
        <dbReference type="ARBA" id="ARBA00015195"/>
    </source>
</evidence>
<keyword evidence="5" id="KW-0717">Septation</keyword>
<comment type="subcellular location">
    <subcellularLocation>
        <location evidence="1">Cytoplasm</location>
    </subcellularLocation>
</comment>
<gene>
    <name evidence="11" type="ORF">SAMN05444406_10229</name>
</gene>
<keyword evidence="12" id="KW-1185">Reference proteome</keyword>
<keyword evidence="6" id="KW-0131">Cell cycle</keyword>
<keyword evidence="3" id="KW-0963">Cytoplasm</keyword>
<feature type="coiled-coil region" evidence="10">
    <location>
        <begin position="58"/>
        <end position="85"/>
    </location>
</feature>
<evidence type="ECO:0000256" key="5">
    <source>
        <dbReference type="ARBA" id="ARBA00023210"/>
    </source>
</evidence>
<dbReference type="GO" id="GO:0000917">
    <property type="term" value="P:division septum assembly"/>
    <property type="evidence" value="ECO:0007669"/>
    <property type="project" value="UniProtKB-KW"/>
</dbReference>
<evidence type="ECO:0000256" key="3">
    <source>
        <dbReference type="ARBA" id="ARBA00022490"/>
    </source>
</evidence>
<keyword evidence="4 11" id="KW-0132">Cell division</keyword>
<dbReference type="EMBL" id="FOXR01000002">
    <property type="protein sequence ID" value="SFP66902.1"/>
    <property type="molecule type" value="Genomic_DNA"/>
</dbReference>
<dbReference type="GO" id="GO:0005829">
    <property type="term" value="C:cytosol"/>
    <property type="evidence" value="ECO:0007669"/>
    <property type="project" value="TreeGrafter"/>
</dbReference>
<evidence type="ECO:0000256" key="4">
    <source>
        <dbReference type="ARBA" id="ARBA00022618"/>
    </source>
</evidence>
<dbReference type="SUPFAM" id="SSF102829">
    <property type="entry name" value="Cell division protein ZapA-like"/>
    <property type="match status" value="1"/>
</dbReference>
<dbReference type="STRING" id="937334.SAMN05444406_10229"/>
<dbReference type="PANTHER" id="PTHR34981:SF1">
    <property type="entry name" value="CELL DIVISION PROTEIN ZAPA"/>
    <property type="match status" value="1"/>
</dbReference>
<dbReference type="GO" id="GO:0000921">
    <property type="term" value="P:septin ring assembly"/>
    <property type="evidence" value="ECO:0007669"/>
    <property type="project" value="TreeGrafter"/>
</dbReference>
<dbReference type="OrthoDB" id="1826286at2"/>
<dbReference type="GO" id="GO:0043093">
    <property type="term" value="P:FtsZ-dependent cytokinesis"/>
    <property type="evidence" value="ECO:0007669"/>
    <property type="project" value="TreeGrafter"/>
</dbReference>
<comment type="function">
    <text evidence="7">Activator of cell division through the inhibition of FtsZ GTPase activity, therefore promoting FtsZ assembly into bundles of protofilaments necessary for the formation of the division Z ring. It is recruited early at mid-cell but it is not essential for cell division.</text>
</comment>
<evidence type="ECO:0000313" key="11">
    <source>
        <dbReference type="EMBL" id="SFP66902.1"/>
    </source>
</evidence>
<sequence>MVEKTKTVVRIGGREYAIKSVESEEYIHKVAIYVDKKMEEIRQRQPNLSTTMLAMLTAINLADEVIKLQQKVEKLQREISVLHSVLEEDGRNDISNASAVYDVSRRARR</sequence>
<evidence type="ECO:0000256" key="10">
    <source>
        <dbReference type="SAM" id="Coils"/>
    </source>
</evidence>
<dbReference type="InterPro" id="IPR053712">
    <property type="entry name" value="Bac_CellDiv_Activator"/>
</dbReference>
<proteinExistence type="predicted"/>